<organism evidence="1 2">
    <name type="scientific">Linderina pennispora</name>
    <dbReference type="NCBI Taxonomy" id="61395"/>
    <lineage>
        <taxon>Eukaryota</taxon>
        <taxon>Fungi</taxon>
        <taxon>Fungi incertae sedis</taxon>
        <taxon>Zoopagomycota</taxon>
        <taxon>Kickxellomycotina</taxon>
        <taxon>Kickxellomycetes</taxon>
        <taxon>Kickxellales</taxon>
        <taxon>Kickxellaceae</taxon>
        <taxon>Linderina</taxon>
    </lineage>
</organism>
<comment type="caution">
    <text evidence="1">The sequence shown here is derived from an EMBL/GenBank/DDBJ whole genome shotgun (WGS) entry which is preliminary data.</text>
</comment>
<accession>A0A1Y1W3X6</accession>
<dbReference type="Proteomes" id="UP000193922">
    <property type="component" value="Unassembled WGS sequence"/>
</dbReference>
<evidence type="ECO:0000313" key="2">
    <source>
        <dbReference type="Proteomes" id="UP000193922"/>
    </source>
</evidence>
<evidence type="ECO:0000313" key="1">
    <source>
        <dbReference type="EMBL" id="ORX68263.1"/>
    </source>
</evidence>
<reference evidence="1 2" key="1">
    <citation type="submission" date="2016-07" db="EMBL/GenBank/DDBJ databases">
        <title>Pervasive Adenine N6-methylation of Active Genes in Fungi.</title>
        <authorList>
            <consortium name="DOE Joint Genome Institute"/>
            <person name="Mondo S.J."/>
            <person name="Dannebaum R.O."/>
            <person name="Kuo R.C."/>
            <person name="Labutti K."/>
            <person name="Haridas S."/>
            <person name="Kuo A."/>
            <person name="Salamov A."/>
            <person name="Ahrendt S.R."/>
            <person name="Lipzen A."/>
            <person name="Sullivan W."/>
            <person name="Andreopoulos W.B."/>
            <person name="Clum A."/>
            <person name="Lindquist E."/>
            <person name="Daum C."/>
            <person name="Ramamoorthy G.K."/>
            <person name="Gryganskyi A."/>
            <person name="Culley D."/>
            <person name="Magnuson J.K."/>
            <person name="James T.Y."/>
            <person name="O'Malley M.A."/>
            <person name="Stajich J.E."/>
            <person name="Spatafora J.W."/>
            <person name="Visel A."/>
            <person name="Grigoriev I.V."/>
        </authorList>
    </citation>
    <scope>NUCLEOTIDE SEQUENCE [LARGE SCALE GENOMIC DNA]</scope>
    <source>
        <strain evidence="1 2">ATCC 12442</strain>
    </source>
</reference>
<dbReference type="EMBL" id="MCFD01000010">
    <property type="protein sequence ID" value="ORX68263.1"/>
    <property type="molecule type" value="Genomic_DNA"/>
</dbReference>
<proteinExistence type="predicted"/>
<dbReference type="AlphaFoldDB" id="A0A1Y1W3X6"/>
<dbReference type="GeneID" id="63804687"/>
<name>A0A1Y1W3X6_9FUNG</name>
<dbReference type="RefSeq" id="XP_040742077.1">
    <property type="nucleotide sequence ID" value="XM_040888039.1"/>
</dbReference>
<keyword evidence="2" id="KW-1185">Reference proteome</keyword>
<protein>
    <submittedName>
        <fullName evidence="1">Uncharacterized protein</fullName>
    </submittedName>
</protein>
<gene>
    <name evidence="1" type="ORF">DL89DRAFT_268767</name>
</gene>
<sequence length="67" mass="7000">MPLSSTSLSCGGDLCRIQNWLSLAISSGGRAPVFVSTGALHAGHVPCTETYDDISNSCSNEKSELAR</sequence>